<dbReference type="EMBL" id="UINC01155528">
    <property type="protein sequence ID" value="SVD51433.1"/>
    <property type="molecule type" value="Genomic_DNA"/>
</dbReference>
<dbReference type="Gene3D" id="3.40.50.300">
    <property type="entry name" value="P-loop containing nucleotide triphosphate hydrolases"/>
    <property type="match status" value="1"/>
</dbReference>
<name>A0A382VY61_9ZZZZ</name>
<dbReference type="GO" id="GO:0006310">
    <property type="term" value="P:DNA recombination"/>
    <property type="evidence" value="ECO:0007669"/>
    <property type="project" value="TreeGrafter"/>
</dbReference>
<dbReference type="GO" id="GO:0006270">
    <property type="term" value="P:DNA replication initiation"/>
    <property type="evidence" value="ECO:0007669"/>
    <property type="project" value="TreeGrafter"/>
</dbReference>
<keyword evidence="1" id="KW-0547">Nucleotide-binding</keyword>
<dbReference type="GO" id="GO:0005524">
    <property type="term" value="F:ATP binding"/>
    <property type="evidence" value="ECO:0007669"/>
    <property type="project" value="UniProtKB-KW"/>
</dbReference>
<feature type="domain" description="Primosomal protein N' 3' DNA-binding" evidence="5">
    <location>
        <begin position="5"/>
        <end position="95"/>
    </location>
</feature>
<accession>A0A382VY61</accession>
<sequence>MKIPVLFPKIFNYPFTYQSEISDSLNPGDFVKAPFGSNEITGVVWPEEQKTEKNFKLKKIIKKINIKNLNSSMIKFISWFSKYNLVPLGMSLKMSLLNKDVVEKSFNREFTKYKIKKNTTKFSLNAEQKKSLTFLKKIGDNYNVTVLEGITGSGKTLVYFERVRDIVGKGFQALILLPEIALTNQFSWRFKQFFGAEPAIWHSGTSKKNKSIIWKGITEGKVK</sequence>
<dbReference type="GO" id="GO:0043138">
    <property type="term" value="F:3'-5' DNA helicase activity"/>
    <property type="evidence" value="ECO:0007669"/>
    <property type="project" value="TreeGrafter"/>
</dbReference>
<reference evidence="6" key="1">
    <citation type="submission" date="2018-05" db="EMBL/GenBank/DDBJ databases">
        <authorList>
            <person name="Lanie J.A."/>
            <person name="Ng W.-L."/>
            <person name="Kazmierczak K.M."/>
            <person name="Andrzejewski T.M."/>
            <person name="Davidsen T.M."/>
            <person name="Wayne K.J."/>
            <person name="Tettelin H."/>
            <person name="Glass J.I."/>
            <person name="Rusch D."/>
            <person name="Podicherti R."/>
            <person name="Tsui H.-C.T."/>
            <person name="Winkler M.E."/>
        </authorList>
    </citation>
    <scope>NUCLEOTIDE SEQUENCE</scope>
</reference>
<keyword evidence="3" id="KW-0238">DNA-binding</keyword>
<gene>
    <name evidence="6" type="ORF">METZ01_LOCUS404287</name>
</gene>
<dbReference type="AlphaFoldDB" id="A0A382VY61"/>
<evidence type="ECO:0000256" key="3">
    <source>
        <dbReference type="ARBA" id="ARBA00023125"/>
    </source>
</evidence>
<evidence type="ECO:0000313" key="6">
    <source>
        <dbReference type="EMBL" id="SVD51433.1"/>
    </source>
</evidence>
<dbReference type="GO" id="GO:0006302">
    <property type="term" value="P:double-strand break repair"/>
    <property type="evidence" value="ECO:0007669"/>
    <property type="project" value="TreeGrafter"/>
</dbReference>
<proteinExistence type="predicted"/>
<dbReference type="InterPro" id="IPR006935">
    <property type="entry name" value="Helicase/UvrB_N"/>
</dbReference>
<evidence type="ECO:0000256" key="1">
    <source>
        <dbReference type="ARBA" id="ARBA00022741"/>
    </source>
</evidence>
<dbReference type="Pfam" id="PF17764">
    <property type="entry name" value="PriA_3primeBD"/>
    <property type="match status" value="1"/>
</dbReference>
<evidence type="ECO:0000259" key="4">
    <source>
        <dbReference type="Pfam" id="PF04851"/>
    </source>
</evidence>
<feature type="non-terminal residue" evidence="6">
    <location>
        <position position="223"/>
    </location>
</feature>
<evidence type="ECO:0000256" key="2">
    <source>
        <dbReference type="ARBA" id="ARBA00022840"/>
    </source>
</evidence>
<dbReference type="PANTHER" id="PTHR30580:SF0">
    <property type="entry name" value="PRIMOSOMAL PROTEIN N"/>
    <property type="match status" value="1"/>
</dbReference>
<evidence type="ECO:0008006" key="7">
    <source>
        <dbReference type="Google" id="ProtNLM"/>
    </source>
</evidence>
<dbReference type="InterPro" id="IPR042115">
    <property type="entry name" value="PriA_3primeBD_sf"/>
</dbReference>
<protein>
    <recommendedName>
        <fullName evidence="7">Helicase ATP-binding domain-containing protein</fullName>
    </recommendedName>
</protein>
<dbReference type="SUPFAM" id="SSF52540">
    <property type="entry name" value="P-loop containing nucleoside triphosphate hydrolases"/>
    <property type="match status" value="1"/>
</dbReference>
<feature type="domain" description="Helicase/UvrB N-terminal" evidence="4">
    <location>
        <begin position="122"/>
        <end position="205"/>
    </location>
</feature>
<dbReference type="Gene3D" id="3.40.1440.60">
    <property type="entry name" value="PriA, 3(prime) DNA-binding domain"/>
    <property type="match status" value="1"/>
</dbReference>
<keyword evidence="2" id="KW-0067">ATP-binding</keyword>
<evidence type="ECO:0000259" key="5">
    <source>
        <dbReference type="Pfam" id="PF17764"/>
    </source>
</evidence>
<dbReference type="InterPro" id="IPR041222">
    <property type="entry name" value="PriA_3primeBD"/>
</dbReference>
<dbReference type="GO" id="GO:0016787">
    <property type="term" value="F:hydrolase activity"/>
    <property type="evidence" value="ECO:0007669"/>
    <property type="project" value="InterPro"/>
</dbReference>
<dbReference type="Pfam" id="PF04851">
    <property type="entry name" value="ResIII"/>
    <property type="match status" value="1"/>
</dbReference>
<dbReference type="InterPro" id="IPR027417">
    <property type="entry name" value="P-loop_NTPase"/>
</dbReference>
<organism evidence="6">
    <name type="scientific">marine metagenome</name>
    <dbReference type="NCBI Taxonomy" id="408172"/>
    <lineage>
        <taxon>unclassified sequences</taxon>
        <taxon>metagenomes</taxon>
        <taxon>ecological metagenomes</taxon>
    </lineage>
</organism>
<dbReference type="GO" id="GO:0003677">
    <property type="term" value="F:DNA binding"/>
    <property type="evidence" value="ECO:0007669"/>
    <property type="project" value="UniProtKB-KW"/>
</dbReference>
<dbReference type="PANTHER" id="PTHR30580">
    <property type="entry name" value="PRIMOSOMAL PROTEIN N"/>
    <property type="match status" value="1"/>
</dbReference>